<evidence type="ECO:0000313" key="1">
    <source>
        <dbReference type="EMBL" id="KAG8188846.1"/>
    </source>
</evidence>
<comment type="caution">
    <text evidence="1">The sequence shown here is derived from an EMBL/GenBank/DDBJ whole genome shotgun (WGS) entry which is preliminary data.</text>
</comment>
<protein>
    <submittedName>
        <fullName evidence="1">Uncharacterized protein</fullName>
    </submittedName>
</protein>
<accession>A0AAV6UZ69</accession>
<dbReference type="Proteomes" id="UP000827092">
    <property type="component" value="Unassembled WGS sequence"/>
</dbReference>
<gene>
    <name evidence="1" type="ORF">JTE90_004656</name>
</gene>
<proteinExistence type="predicted"/>
<reference evidence="1 2" key="1">
    <citation type="journal article" date="2022" name="Nat. Ecol. Evol.">
        <title>A masculinizing supergene underlies an exaggerated male reproductive morph in a spider.</title>
        <authorList>
            <person name="Hendrickx F."/>
            <person name="De Corte Z."/>
            <person name="Sonet G."/>
            <person name="Van Belleghem S.M."/>
            <person name="Kostlbacher S."/>
            <person name="Vangestel C."/>
        </authorList>
    </citation>
    <scope>NUCLEOTIDE SEQUENCE [LARGE SCALE GENOMIC DNA]</scope>
    <source>
        <strain evidence="1">W744_W776</strain>
    </source>
</reference>
<name>A0AAV6UZ69_9ARAC</name>
<evidence type="ECO:0000313" key="2">
    <source>
        <dbReference type="Proteomes" id="UP000827092"/>
    </source>
</evidence>
<sequence>MKNEFRMGEPQYSECFSNRRTFDTSRKEQTQALYAWIVKYWLMLHHAWQRNEKGRSFVWQEGAVKMGVLYVASKWFLRSSVYTTGLPNQRGVRTEIAILTFIIRVTIKIPTQDT</sequence>
<dbReference type="AlphaFoldDB" id="A0AAV6UZ69"/>
<organism evidence="1 2">
    <name type="scientific">Oedothorax gibbosus</name>
    <dbReference type="NCBI Taxonomy" id="931172"/>
    <lineage>
        <taxon>Eukaryota</taxon>
        <taxon>Metazoa</taxon>
        <taxon>Ecdysozoa</taxon>
        <taxon>Arthropoda</taxon>
        <taxon>Chelicerata</taxon>
        <taxon>Arachnida</taxon>
        <taxon>Araneae</taxon>
        <taxon>Araneomorphae</taxon>
        <taxon>Entelegynae</taxon>
        <taxon>Araneoidea</taxon>
        <taxon>Linyphiidae</taxon>
        <taxon>Erigoninae</taxon>
        <taxon>Oedothorax</taxon>
    </lineage>
</organism>
<dbReference type="EMBL" id="JAFNEN010000229">
    <property type="protein sequence ID" value="KAG8188846.1"/>
    <property type="molecule type" value="Genomic_DNA"/>
</dbReference>
<keyword evidence="2" id="KW-1185">Reference proteome</keyword>